<sequence length="41" mass="4455">MIRDVVPKVKFNSFSSGELYECLVAIGISAASCEDLTAQVY</sequence>
<name>A0A1R4J0Y2_9MICO</name>
<dbReference type="Proteomes" id="UP000196320">
    <property type="component" value="Unassembled WGS sequence"/>
</dbReference>
<dbReference type="PROSITE" id="PS51257">
    <property type="entry name" value="PROKAR_LIPOPROTEIN"/>
    <property type="match status" value="1"/>
</dbReference>
<dbReference type="AlphaFoldDB" id="A0A1R4J0Y2"/>
<accession>A0A1R4J0Y2</accession>
<evidence type="ECO:0000313" key="2">
    <source>
        <dbReference type="Proteomes" id="UP000196320"/>
    </source>
</evidence>
<reference evidence="1 2" key="1">
    <citation type="submission" date="2017-02" db="EMBL/GenBank/DDBJ databases">
        <authorList>
            <person name="Peterson S.W."/>
        </authorList>
    </citation>
    <scope>NUCLEOTIDE SEQUENCE [LARGE SCALE GENOMIC DNA]</scope>
    <source>
        <strain evidence="1 2">B Mb 05.01</strain>
    </source>
</reference>
<dbReference type="EMBL" id="FUKO01000014">
    <property type="protein sequence ID" value="SJN25313.1"/>
    <property type="molecule type" value="Genomic_DNA"/>
</dbReference>
<evidence type="ECO:0000313" key="1">
    <source>
        <dbReference type="EMBL" id="SJN25313.1"/>
    </source>
</evidence>
<keyword evidence="2" id="KW-1185">Reference proteome</keyword>
<proteinExistence type="predicted"/>
<gene>
    <name evidence="1" type="ORF">FM104_04835</name>
</gene>
<organism evidence="1 2">
    <name type="scientific">Microbacterium esteraromaticum</name>
    <dbReference type="NCBI Taxonomy" id="57043"/>
    <lineage>
        <taxon>Bacteria</taxon>
        <taxon>Bacillati</taxon>
        <taxon>Actinomycetota</taxon>
        <taxon>Actinomycetes</taxon>
        <taxon>Micrococcales</taxon>
        <taxon>Microbacteriaceae</taxon>
        <taxon>Microbacterium</taxon>
    </lineage>
</organism>
<protein>
    <submittedName>
        <fullName evidence="1">Uncharacterized protein</fullName>
    </submittedName>
</protein>